<reference evidence="1 2" key="1">
    <citation type="submission" date="2023-01" db="EMBL/GenBank/DDBJ databases">
        <authorList>
            <person name="Whitehead M."/>
        </authorList>
    </citation>
    <scope>NUCLEOTIDE SEQUENCE [LARGE SCALE GENOMIC DNA]</scope>
</reference>
<dbReference type="AlphaFoldDB" id="A0AAV0XEL1"/>
<protein>
    <submittedName>
        <fullName evidence="1">Uncharacterized protein</fullName>
    </submittedName>
</protein>
<sequence>MVGLNFAPIPRCSKSAFILVQWVHQSAYRSSCKVGLFIISFSRWVALVAAADKNKQKQCRQKKEFCSLLSPVTLHADRPDAIGSSAYAPHHELRI</sequence>
<name>A0AAV0XEL1_9HEMI</name>
<evidence type="ECO:0000313" key="2">
    <source>
        <dbReference type="Proteomes" id="UP001160148"/>
    </source>
</evidence>
<gene>
    <name evidence="1" type="ORF">MEUPH1_LOCUS20860</name>
</gene>
<keyword evidence="2" id="KW-1185">Reference proteome</keyword>
<evidence type="ECO:0000313" key="1">
    <source>
        <dbReference type="EMBL" id="CAI6366257.1"/>
    </source>
</evidence>
<accession>A0AAV0XEL1</accession>
<comment type="caution">
    <text evidence="1">The sequence shown here is derived from an EMBL/GenBank/DDBJ whole genome shotgun (WGS) entry which is preliminary data.</text>
</comment>
<dbReference type="EMBL" id="CARXXK010000004">
    <property type="protein sequence ID" value="CAI6366257.1"/>
    <property type="molecule type" value="Genomic_DNA"/>
</dbReference>
<dbReference type="Proteomes" id="UP001160148">
    <property type="component" value="Unassembled WGS sequence"/>
</dbReference>
<proteinExistence type="predicted"/>
<organism evidence="1 2">
    <name type="scientific">Macrosiphum euphorbiae</name>
    <name type="common">potato aphid</name>
    <dbReference type="NCBI Taxonomy" id="13131"/>
    <lineage>
        <taxon>Eukaryota</taxon>
        <taxon>Metazoa</taxon>
        <taxon>Ecdysozoa</taxon>
        <taxon>Arthropoda</taxon>
        <taxon>Hexapoda</taxon>
        <taxon>Insecta</taxon>
        <taxon>Pterygota</taxon>
        <taxon>Neoptera</taxon>
        <taxon>Paraneoptera</taxon>
        <taxon>Hemiptera</taxon>
        <taxon>Sternorrhyncha</taxon>
        <taxon>Aphidomorpha</taxon>
        <taxon>Aphidoidea</taxon>
        <taxon>Aphididae</taxon>
        <taxon>Macrosiphini</taxon>
        <taxon>Macrosiphum</taxon>
    </lineage>
</organism>